<keyword evidence="4" id="KW-1185">Reference proteome</keyword>
<dbReference type="EMBL" id="MLIS01000001">
    <property type="protein sequence ID" value="OHU80648.1"/>
    <property type="molecule type" value="Genomic_DNA"/>
</dbReference>
<feature type="transmembrane region" description="Helical" evidence="1">
    <location>
        <begin position="36"/>
        <end position="55"/>
    </location>
</feature>
<evidence type="ECO:0000313" key="2">
    <source>
        <dbReference type="EMBL" id="OHU54288.1"/>
    </source>
</evidence>
<reference evidence="4 5" key="1">
    <citation type="submission" date="2016-10" db="EMBL/GenBank/DDBJ databases">
        <title>Evaluation of Human, Veterinary and Environmental Mycobacterium chelonae Isolates by Core Genome Phylogenomic Analysis, Targeted Gene Comparison, and Anti-microbial Susceptibility Patterns: A Tale of Mistaken Identities.</title>
        <authorList>
            <person name="Fogelson S.B."/>
            <person name="Camus A.C."/>
            <person name="Lorenz W."/>
            <person name="Vasireddy R."/>
            <person name="Vasireddy S."/>
            <person name="Smith T."/>
            <person name="Brown-Elliott B.A."/>
            <person name="Wallace R.J.Jr."/>
            <person name="Hasan N.A."/>
            <person name="Reischl U."/>
            <person name="Sanchez S."/>
        </authorList>
    </citation>
    <scope>NUCLEOTIDE SEQUENCE [LARGE SCALE GENOMIC DNA]</scope>
    <source>
        <strain evidence="2 5">15515</strain>
        <strain evidence="3 4">15518</strain>
    </source>
</reference>
<name>A0A1S1MCP0_MYCCH</name>
<feature type="transmembrane region" description="Helical" evidence="1">
    <location>
        <begin position="113"/>
        <end position="132"/>
    </location>
</feature>
<keyword evidence="1" id="KW-1133">Transmembrane helix</keyword>
<keyword evidence="1" id="KW-0812">Transmembrane</keyword>
<proteinExistence type="predicted"/>
<accession>A0A1S1MCP0</accession>
<dbReference type="AlphaFoldDB" id="A0A1S1MCP0"/>
<feature type="transmembrane region" description="Helical" evidence="1">
    <location>
        <begin position="61"/>
        <end position="80"/>
    </location>
</feature>
<dbReference type="EMBL" id="MLIQ01000017">
    <property type="protein sequence ID" value="OHU54288.1"/>
    <property type="molecule type" value="Genomic_DNA"/>
</dbReference>
<evidence type="ECO:0000256" key="1">
    <source>
        <dbReference type="SAM" id="Phobius"/>
    </source>
</evidence>
<dbReference type="Proteomes" id="UP000180043">
    <property type="component" value="Unassembled WGS sequence"/>
</dbReference>
<organism evidence="3 4">
    <name type="scientific">Mycobacteroides chelonae</name>
    <name type="common">Mycobacterium chelonae</name>
    <dbReference type="NCBI Taxonomy" id="1774"/>
    <lineage>
        <taxon>Bacteria</taxon>
        <taxon>Bacillati</taxon>
        <taxon>Actinomycetota</taxon>
        <taxon>Actinomycetes</taxon>
        <taxon>Mycobacteriales</taxon>
        <taxon>Mycobacteriaceae</taxon>
        <taxon>Mycobacteroides</taxon>
    </lineage>
</organism>
<dbReference type="Proteomes" id="UP000179441">
    <property type="component" value="Unassembled WGS sequence"/>
</dbReference>
<evidence type="ECO:0000313" key="5">
    <source>
        <dbReference type="Proteomes" id="UP000180043"/>
    </source>
</evidence>
<evidence type="ECO:0000313" key="3">
    <source>
        <dbReference type="EMBL" id="OHU80648.1"/>
    </source>
</evidence>
<sequence length="135" mass="14361">MFDVQVRSHREPALPDSVLVSIRAYYRRVTTDASPMGALVSVAMLATVAAIVVEIAQGRTAGGPCWLSLAAALTAIGIATGRTFGNARRLAQNTDTSEVQSRLARLIYRDHRICLGSMAIAVGLQIALGLGWPQV</sequence>
<keyword evidence="1" id="KW-0472">Membrane</keyword>
<evidence type="ECO:0000313" key="4">
    <source>
        <dbReference type="Proteomes" id="UP000179441"/>
    </source>
</evidence>
<gene>
    <name evidence="2" type="ORF">BKG82_17200</name>
    <name evidence="3" type="ORF">BKG84_10415</name>
</gene>
<protein>
    <submittedName>
        <fullName evidence="3">Uncharacterized protein</fullName>
    </submittedName>
</protein>
<comment type="caution">
    <text evidence="3">The sequence shown here is derived from an EMBL/GenBank/DDBJ whole genome shotgun (WGS) entry which is preliminary data.</text>
</comment>